<dbReference type="RefSeq" id="WP_096372128.1">
    <property type="nucleotide sequence ID" value="NZ_AP017624.1"/>
</dbReference>
<feature type="region of interest" description="Disordered" evidence="6">
    <location>
        <begin position="24"/>
        <end position="53"/>
    </location>
</feature>
<gene>
    <name evidence="7" type="primary">lpqH</name>
    <name evidence="7" type="ORF">SHTP_4858</name>
</gene>
<dbReference type="Proteomes" id="UP000218067">
    <property type="component" value="Chromosome"/>
</dbReference>
<evidence type="ECO:0000256" key="4">
    <source>
        <dbReference type="ARBA" id="ARBA00023139"/>
    </source>
</evidence>
<organism evidence="7 8">
    <name type="scientific">Mycobacterium ulcerans subsp. shinshuense</name>
    <dbReference type="NCBI Taxonomy" id="1124626"/>
    <lineage>
        <taxon>Bacteria</taxon>
        <taxon>Bacillati</taxon>
        <taxon>Actinomycetota</taxon>
        <taxon>Actinomycetes</taxon>
        <taxon>Mycobacteriales</taxon>
        <taxon>Mycobacteriaceae</taxon>
        <taxon>Mycobacterium</taxon>
        <taxon>Mycobacterium ulcerans group</taxon>
    </lineage>
</organism>
<name>A0A1B4Y9H7_MYCUL</name>
<evidence type="ECO:0000313" key="8">
    <source>
        <dbReference type="Proteomes" id="UP000218067"/>
    </source>
</evidence>
<sequence>MKRGLTVAVAGAAIFVAGLSGCSSNKSTTSGGESSSTGSTSASTGGGQASGTKVLIDGQDQHVTGSVVCTTAAGNVNIAIGGAATGIAAVLTDANPPEVKSVGLGNVNGVTLGYTSGTGQGNASATKDGSRYKISGTATGVDMANPMSPVNKPFEINVTCP</sequence>
<protein>
    <submittedName>
        <fullName evidence="7">19 kDa lipoprotein antigen</fullName>
    </submittedName>
</protein>
<dbReference type="PROSITE" id="PS51257">
    <property type="entry name" value="PROKAR_LIPOPROTEIN"/>
    <property type="match status" value="1"/>
</dbReference>
<accession>A0A1B4Y9H7</accession>
<keyword evidence="3" id="KW-0472">Membrane</keyword>
<evidence type="ECO:0000256" key="5">
    <source>
        <dbReference type="ARBA" id="ARBA00023288"/>
    </source>
</evidence>
<evidence type="ECO:0000256" key="1">
    <source>
        <dbReference type="ARBA" id="ARBA00022475"/>
    </source>
</evidence>
<keyword evidence="4" id="KW-0564">Palmitate</keyword>
<dbReference type="InterPro" id="IPR008691">
    <property type="entry name" value="LpqH"/>
</dbReference>
<dbReference type="EMBL" id="AP017624">
    <property type="protein sequence ID" value="BAV43718.1"/>
    <property type="molecule type" value="Genomic_DNA"/>
</dbReference>
<dbReference type="GeneID" id="93439411"/>
<keyword evidence="5 7" id="KW-0449">Lipoprotein</keyword>
<evidence type="ECO:0000256" key="3">
    <source>
        <dbReference type="ARBA" id="ARBA00023136"/>
    </source>
</evidence>
<evidence type="ECO:0000256" key="2">
    <source>
        <dbReference type="ARBA" id="ARBA00022729"/>
    </source>
</evidence>
<dbReference type="Pfam" id="PF05481">
    <property type="entry name" value="Myco_19_kDa"/>
    <property type="match status" value="1"/>
</dbReference>
<proteinExistence type="predicted"/>
<keyword evidence="1" id="KW-1003">Cell membrane</keyword>
<keyword evidence="2" id="KW-0732">Signal</keyword>
<evidence type="ECO:0000313" key="7">
    <source>
        <dbReference type="EMBL" id="BAV43718.1"/>
    </source>
</evidence>
<dbReference type="GO" id="GO:0016020">
    <property type="term" value="C:membrane"/>
    <property type="evidence" value="ECO:0007669"/>
    <property type="project" value="InterPro"/>
</dbReference>
<evidence type="ECO:0000256" key="6">
    <source>
        <dbReference type="SAM" id="MobiDB-lite"/>
    </source>
</evidence>
<dbReference type="AlphaFoldDB" id="A0A1B4Y9H7"/>
<reference evidence="7 8" key="1">
    <citation type="submission" date="2016-08" db="EMBL/GenBank/DDBJ databases">
        <title>Complete genome sequence of Mycobacterium shinshuense, a subspecies of M. ulcerans.</title>
        <authorList>
            <person name="Yoshida M."/>
            <person name="Ogura Y."/>
            <person name="Hayashi T."/>
            <person name="Hoshino Y."/>
        </authorList>
    </citation>
    <scope>NUCLEOTIDE SEQUENCE [LARGE SCALE GENOMIC DNA]</scope>
    <source>
        <strain evidence="8">ATCC 33728</strain>
    </source>
</reference>
<feature type="compositionally biased region" description="Low complexity" evidence="6">
    <location>
        <begin position="24"/>
        <end position="43"/>
    </location>
</feature>